<reference evidence="1 2" key="1">
    <citation type="journal article" date="2020" name="Phytopathology">
        <title>Genome Sequence Resources of Colletotrichum truncatum, C. plurivorum, C. musicola, and C. sojae: Four Species Pathogenic to Soybean (Glycine max).</title>
        <authorList>
            <person name="Rogerio F."/>
            <person name="Boufleur T.R."/>
            <person name="Ciampi-Guillardi M."/>
            <person name="Sukno S.A."/>
            <person name="Thon M.R."/>
            <person name="Massola Junior N.S."/>
            <person name="Baroncelli R."/>
        </authorList>
    </citation>
    <scope>NUCLEOTIDE SEQUENCE [LARGE SCALE GENOMIC DNA]</scope>
    <source>
        <strain evidence="1 2">CMES1059</strain>
    </source>
</reference>
<keyword evidence="2" id="KW-1185">Reference proteome</keyword>
<organism evidence="1 2">
    <name type="scientific">Colletotrichum truncatum</name>
    <name type="common">Anthracnose fungus</name>
    <name type="synonym">Colletotrichum capsici</name>
    <dbReference type="NCBI Taxonomy" id="5467"/>
    <lineage>
        <taxon>Eukaryota</taxon>
        <taxon>Fungi</taxon>
        <taxon>Dikarya</taxon>
        <taxon>Ascomycota</taxon>
        <taxon>Pezizomycotina</taxon>
        <taxon>Sordariomycetes</taxon>
        <taxon>Hypocreomycetidae</taxon>
        <taxon>Glomerellales</taxon>
        <taxon>Glomerellaceae</taxon>
        <taxon>Colletotrichum</taxon>
        <taxon>Colletotrichum truncatum species complex</taxon>
    </lineage>
</organism>
<dbReference type="EMBL" id="VUJX02000015">
    <property type="protein sequence ID" value="KAL0929695.1"/>
    <property type="molecule type" value="Genomic_DNA"/>
</dbReference>
<evidence type="ECO:0000313" key="1">
    <source>
        <dbReference type="EMBL" id="KAL0929695.1"/>
    </source>
</evidence>
<protein>
    <submittedName>
        <fullName evidence="1">Uncharacterized protein</fullName>
    </submittedName>
</protein>
<sequence length="532" mass="59791">MLPVDKSEFPQLVKKCLCGQSIDLKPSKIRRHFAVRHCYCYDCKGVFTRHLHSTTKPSHRIGTYLVFPPQTNELPPVDTPVHSPRDSCDSSSDIKLSRLQTPGPTAESRNTPTRSGMFTIWCLIGDTDDSGETVPLYDPDLAPFCNVKLSLELASINFNPWVSQIKRWKEAKRFEGFMKRDDAHQQQIHQSLLTSLIATAFDASEASGAIRTWEEVKTGLKMRNLHAEFDLDPARGSLVLVLMDTGFPTKSAIGDQYDSIEEYLQVIGSGSDARTIAYPSRDERMVSEYKLQDIRALDDVAREQGTWRPTTCFGVGECALVGVKDIMKRAWSCSSVHVVRSGEHASKLTCHQPKRRRNGKQKTTATIAGEDDDEGVWFHQEYVEMLSRMELRVFIATRPDPNGLRGLRGEVIRVCLTELGRKEGIIATEALDDTYESLGITREAAYAFSLGVFEALRDPRFGWSARFESLEVGCRLDISIRENGGPLFVNEITRWNGSHYFSDYCTGEPHALICNAFAKSWARYVKAMGEGV</sequence>
<gene>
    <name evidence="1" type="ORF">CTRU02_215338</name>
</gene>
<proteinExistence type="predicted"/>
<accession>A0ACC3YD05</accession>
<name>A0ACC3YD05_COLTU</name>
<comment type="caution">
    <text evidence="1">The sequence shown here is derived from an EMBL/GenBank/DDBJ whole genome shotgun (WGS) entry which is preliminary data.</text>
</comment>
<evidence type="ECO:0000313" key="2">
    <source>
        <dbReference type="Proteomes" id="UP000805649"/>
    </source>
</evidence>
<dbReference type="Proteomes" id="UP000805649">
    <property type="component" value="Unassembled WGS sequence"/>
</dbReference>